<evidence type="ECO:0000313" key="12">
    <source>
        <dbReference type="Proteomes" id="UP000823934"/>
    </source>
</evidence>
<dbReference type="PANTHER" id="PTHR33451:SF3">
    <property type="entry name" value="MALATE-2H(+)_NA(+)-LACTATE ANTIPORTER"/>
    <property type="match status" value="1"/>
</dbReference>
<evidence type="ECO:0000256" key="9">
    <source>
        <dbReference type="SAM" id="Phobius"/>
    </source>
</evidence>
<comment type="caution">
    <text evidence="11">The sequence shown here is derived from an EMBL/GenBank/DDBJ whole genome shotgun (WGS) entry which is preliminary data.</text>
</comment>
<evidence type="ECO:0000256" key="1">
    <source>
        <dbReference type="ARBA" id="ARBA00004651"/>
    </source>
</evidence>
<keyword evidence="3" id="KW-0050">Antiport</keyword>
<feature type="transmembrane region" description="Helical" evidence="9">
    <location>
        <begin position="446"/>
        <end position="468"/>
    </location>
</feature>
<evidence type="ECO:0000313" key="11">
    <source>
        <dbReference type="EMBL" id="HIW06065.1"/>
    </source>
</evidence>
<gene>
    <name evidence="11" type="primary">nhaC</name>
    <name evidence="11" type="ORF">H9889_01895</name>
</gene>
<sequence length="512" mass="54931">MACCDNNKLDSDEVFIKRDKPLPSLKIALIPIVSMMILLFSGIFIFGAEPHIPVLISAVIAGIIAIYLGYTWFEIEKAITAGVALSVQALLILIILGTLIATWLAGGIVPTMIYYGLNILSPDWFLPLAVVITSGVSLTSGNAWTAAGTVGIAVMGVGLVLGYNPAMVAGAVISGAYFGDKLSPLSETTNMAPGIIGVNLFEHIRYMLYTTIPAWVITIILFLILGIFNRTEVTDVSDITLLQEQLDDIFIISPWLILVPITVLGMIMCKMPAIPGLVIGSLLGAIVAFFVQGETMTGILNMMIVGFEKQTGNEMIDYLLNNGGIENMMSTVSLVMLAMSMGGILELTGALETIVNRLLRFARSTGSLIATTAASSITANVIACDQYLSILLPGRMYIQAYKDKGLELKNLSRTVEDAGTMTSSLVPWNTCGAFMATTLGVATIDYAPYVFIAFLSPLVAIIYGYTGFRIARVPVAERDDEPVEIDTSGSVLIDANPALTLEDMHHHKGQPL</sequence>
<feature type="transmembrane region" description="Helical" evidence="9">
    <location>
        <begin position="124"/>
        <end position="145"/>
    </location>
</feature>
<feature type="transmembrane region" description="Helical" evidence="9">
    <location>
        <begin position="152"/>
        <end position="178"/>
    </location>
</feature>
<comment type="similarity">
    <text evidence="8">Belongs to the NhaC Na(+)/H(+) (TC 2.A.35) antiporter family.</text>
</comment>
<evidence type="ECO:0000256" key="4">
    <source>
        <dbReference type="ARBA" id="ARBA00022475"/>
    </source>
</evidence>
<dbReference type="InterPro" id="IPR004770">
    <property type="entry name" value="Na/H_antiport_NhaC"/>
</dbReference>
<evidence type="ECO:0000259" key="10">
    <source>
        <dbReference type="Pfam" id="PF03553"/>
    </source>
</evidence>
<evidence type="ECO:0000256" key="5">
    <source>
        <dbReference type="ARBA" id="ARBA00022692"/>
    </source>
</evidence>
<evidence type="ECO:0000256" key="6">
    <source>
        <dbReference type="ARBA" id="ARBA00022989"/>
    </source>
</evidence>
<dbReference type="PANTHER" id="PTHR33451">
    <property type="entry name" value="MALATE-2H(+)/NA(+)-LACTATE ANTIPORTER"/>
    <property type="match status" value="1"/>
</dbReference>
<protein>
    <submittedName>
        <fullName evidence="11">Na+/H+ antiporter NhaC</fullName>
    </submittedName>
</protein>
<feature type="transmembrane region" description="Helical" evidence="9">
    <location>
        <begin position="274"/>
        <end position="293"/>
    </location>
</feature>
<dbReference type="InterPro" id="IPR018461">
    <property type="entry name" value="Na/H_Antiport_NhaC-like_C"/>
</dbReference>
<keyword evidence="5 9" id="KW-0812">Transmembrane</keyword>
<accession>A0A9D1TTX8</accession>
<dbReference type="EMBL" id="DXHP01000044">
    <property type="protein sequence ID" value="HIW06065.1"/>
    <property type="molecule type" value="Genomic_DNA"/>
</dbReference>
<dbReference type="Proteomes" id="UP000823934">
    <property type="component" value="Unassembled WGS sequence"/>
</dbReference>
<dbReference type="GO" id="GO:0015297">
    <property type="term" value="F:antiporter activity"/>
    <property type="evidence" value="ECO:0007669"/>
    <property type="project" value="UniProtKB-KW"/>
</dbReference>
<dbReference type="AlphaFoldDB" id="A0A9D1TTX8"/>
<feature type="transmembrane region" description="Helical" evidence="9">
    <location>
        <begin position="249"/>
        <end position="268"/>
    </location>
</feature>
<feature type="transmembrane region" description="Helical" evidence="9">
    <location>
        <begin position="27"/>
        <end position="46"/>
    </location>
</feature>
<keyword evidence="7 9" id="KW-0472">Membrane</keyword>
<organism evidence="11 12">
    <name type="scientific">Candidatus Ignatzschineria merdigallinarum</name>
    <dbReference type="NCBI Taxonomy" id="2838621"/>
    <lineage>
        <taxon>Bacteria</taxon>
        <taxon>Pseudomonadati</taxon>
        <taxon>Pseudomonadota</taxon>
        <taxon>Gammaproteobacteria</taxon>
        <taxon>Cardiobacteriales</taxon>
        <taxon>Ignatzschineriaceae</taxon>
        <taxon>Ignatzschineria</taxon>
    </lineage>
</organism>
<feature type="transmembrane region" description="Helical" evidence="9">
    <location>
        <begin position="52"/>
        <end position="70"/>
    </location>
</feature>
<evidence type="ECO:0000256" key="2">
    <source>
        <dbReference type="ARBA" id="ARBA00022448"/>
    </source>
</evidence>
<feature type="transmembrane region" description="Helical" evidence="9">
    <location>
        <begin position="206"/>
        <end position="228"/>
    </location>
</feature>
<dbReference type="NCBIfam" id="TIGR00931">
    <property type="entry name" value="antiport_nhaC"/>
    <property type="match status" value="1"/>
</dbReference>
<dbReference type="InterPro" id="IPR052180">
    <property type="entry name" value="NhaC_Na-H+_Antiporter"/>
</dbReference>
<comment type="subcellular location">
    <subcellularLocation>
        <location evidence="1">Cell membrane</location>
        <topology evidence="1">Multi-pass membrane protein</topology>
    </subcellularLocation>
</comment>
<reference evidence="11" key="2">
    <citation type="submission" date="2021-04" db="EMBL/GenBank/DDBJ databases">
        <authorList>
            <person name="Gilroy R."/>
        </authorList>
    </citation>
    <scope>NUCLEOTIDE SEQUENCE</scope>
    <source>
        <strain evidence="11">CHK160-9182</strain>
    </source>
</reference>
<feature type="transmembrane region" description="Helical" evidence="9">
    <location>
        <begin position="332"/>
        <end position="351"/>
    </location>
</feature>
<keyword evidence="4" id="KW-1003">Cell membrane</keyword>
<dbReference type="Pfam" id="PF03553">
    <property type="entry name" value="Na_H_antiporter"/>
    <property type="match status" value="1"/>
</dbReference>
<evidence type="ECO:0000256" key="3">
    <source>
        <dbReference type="ARBA" id="ARBA00022449"/>
    </source>
</evidence>
<keyword evidence="2" id="KW-0813">Transport</keyword>
<dbReference type="GO" id="GO:0005886">
    <property type="term" value="C:plasma membrane"/>
    <property type="evidence" value="ECO:0007669"/>
    <property type="project" value="UniProtKB-SubCell"/>
</dbReference>
<evidence type="ECO:0000256" key="7">
    <source>
        <dbReference type="ARBA" id="ARBA00023136"/>
    </source>
</evidence>
<feature type="domain" description="Na+/H+ antiporter NhaC-like C-terminal" evidence="10">
    <location>
        <begin position="175"/>
        <end position="468"/>
    </location>
</feature>
<name>A0A9D1TTX8_9GAMM</name>
<keyword evidence="6 9" id="KW-1133">Transmembrane helix</keyword>
<proteinExistence type="inferred from homology"/>
<evidence type="ECO:0000256" key="8">
    <source>
        <dbReference type="ARBA" id="ARBA00038435"/>
    </source>
</evidence>
<feature type="transmembrane region" description="Helical" evidence="9">
    <location>
        <begin position="82"/>
        <end position="104"/>
    </location>
</feature>
<reference evidence="11" key="1">
    <citation type="journal article" date="2021" name="PeerJ">
        <title>Extensive microbial diversity within the chicken gut microbiome revealed by metagenomics and culture.</title>
        <authorList>
            <person name="Gilroy R."/>
            <person name="Ravi A."/>
            <person name="Getino M."/>
            <person name="Pursley I."/>
            <person name="Horton D.L."/>
            <person name="Alikhan N.F."/>
            <person name="Baker D."/>
            <person name="Gharbi K."/>
            <person name="Hall N."/>
            <person name="Watson M."/>
            <person name="Adriaenssens E.M."/>
            <person name="Foster-Nyarko E."/>
            <person name="Jarju S."/>
            <person name="Secka A."/>
            <person name="Antonio M."/>
            <person name="Oren A."/>
            <person name="Chaudhuri R.R."/>
            <person name="La Ragione R."/>
            <person name="Hildebrand F."/>
            <person name="Pallen M.J."/>
        </authorList>
    </citation>
    <scope>NUCLEOTIDE SEQUENCE</scope>
    <source>
        <strain evidence="11">CHK160-9182</strain>
    </source>
</reference>